<keyword evidence="1" id="KW-0812">Transmembrane</keyword>
<reference evidence="2" key="1">
    <citation type="submission" date="2018-05" db="EMBL/GenBank/DDBJ databases">
        <authorList>
            <person name="Lanie J.A."/>
            <person name="Ng W.-L."/>
            <person name="Kazmierczak K.M."/>
            <person name="Andrzejewski T.M."/>
            <person name="Davidsen T.M."/>
            <person name="Wayne K.J."/>
            <person name="Tettelin H."/>
            <person name="Glass J.I."/>
            <person name="Rusch D."/>
            <person name="Podicherti R."/>
            <person name="Tsui H.-C.T."/>
            <person name="Winkler M.E."/>
        </authorList>
    </citation>
    <scope>NUCLEOTIDE SEQUENCE</scope>
</reference>
<proteinExistence type="predicted"/>
<name>A0A382RNB5_9ZZZZ</name>
<keyword evidence="1" id="KW-1133">Transmembrane helix</keyword>
<protein>
    <submittedName>
        <fullName evidence="2">Uncharacterized protein</fullName>
    </submittedName>
</protein>
<feature type="non-terminal residue" evidence="2">
    <location>
        <position position="1"/>
    </location>
</feature>
<evidence type="ECO:0000313" key="2">
    <source>
        <dbReference type="EMBL" id="SVC99194.1"/>
    </source>
</evidence>
<feature type="non-terminal residue" evidence="2">
    <location>
        <position position="54"/>
    </location>
</feature>
<dbReference type="EMBL" id="UINC01123015">
    <property type="protein sequence ID" value="SVC99194.1"/>
    <property type="molecule type" value="Genomic_DNA"/>
</dbReference>
<keyword evidence="1" id="KW-0472">Membrane</keyword>
<evidence type="ECO:0000256" key="1">
    <source>
        <dbReference type="SAM" id="Phobius"/>
    </source>
</evidence>
<accession>A0A382RNB5</accession>
<feature type="transmembrane region" description="Helical" evidence="1">
    <location>
        <begin position="12"/>
        <end position="29"/>
    </location>
</feature>
<sequence length="54" mass="6338">GALQRFQQDMVILAKNCLSSTVGLMILMFQELRKILFRKILLQAKFLKLKQSKR</sequence>
<organism evidence="2">
    <name type="scientific">marine metagenome</name>
    <dbReference type="NCBI Taxonomy" id="408172"/>
    <lineage>
        <taxon>unclassified sequences</taxon>
        <taxon>metagenomes</taxon>
        <taxon>ecological metagenomes</taxon>
    </lineage>
</organism>
<gene>
    <name evidence="2" type="ORF">METZ01_LOCUS352048</name>
</gene>
<dbReference type="AlphaFoldDB" id="A0A382RNB5"/>